<protein>
    <submittedName>
        <fullName evidence="1">Uncharacterized protein</fullName>
    </submittedName>
</protein>
<accession>G8PDX4</accession>
<dbReference type="EMBL" id="CP003137">
    <property type="protein sequence ID" value="AEV95459.1"/>
    <property type="molecule type" value="Genomic_DNA"/>
</dbReference>
<keyword evidence="2" id="KW-1185">Reference proteome</keyword>
<dbReference type="PATRIC" id="fig|701521.8.peg.1139"/>
<organism evidence="1 2">
    <name type="scientific">Pediococcus claussenii (strain ATCC BAA-344 / DSM 14800 / JCM 18046 / KCTC 3811 / LMG 21948 / P06)</name>
    <dbReference type="NCBI Taxonomy" id="701521"/>
    <lineage>
        <taxon>Bacteria</taxon>
        <taxon>Bacillati</taxon>
        <taxon>Bacillota</taxon>
        <taxon>Bacilli</taxon>
        <taxon>Lactobacillales</taxon>
        <taxon>Lactobacillaceae</taxon>
        <taxon>Pediococcus</taxon>
    </lineage>
</organism>
<dbReference type="eggNOG" id="ENOG5033HWI">
    <property type="taxonomic scope" value="Bacteria"/>
</dbReference>
<sequence length="74" mass="8361">MYFVFQGGGVNIKDYLEALNQLKDGSISELTIKANEFIDFQPILMNFSDRKLVIGEARRGGDIVYHFESNESGN</sequence>
<dbReference type="STRING" id="701521.PECL_1226"/>
<dbReference type="HOGENOM" id="CLU_185803_2_0_9"/>
<evidence type="ECO:0000313" key="2">
    <source>
        <dbReference type="Proteomes" id="UP000005444"/>
    </source>
</evidence>
<proteinExistence type="predicted"/>
<dbReference type="Proteomes" id="UP000005444">
    <property type="component" value="Chromosome"/>
</dbReference>
<reference evidence="1 2" key="1">
    <citation type="journal article" date="2012" name="J. Bacteriol.">
        <title>Complete Genome Sequence of the Beer Spoilage Organism Pediococcus claussenii ATCC BAA-344T.</title>
        <authorList>
            <person name="Pittet V."/>
            <person name="Abegunde T."/>
            <person name="Marfleet T."/>
            <person name="Haakensen M."/>
            <person name="Morrow K."/>
            <person name="Jayaprakash T."/>
            <person name="Schroeder K."/>
            <person name="Trost B."/>
            <person name="Byrns S."/>
            <person name="Bergsveinson J."/>
            <person name="Kusalik A."/>
            <person name="Ziola B."/>
        </authorList>
    </citation>
    <scope>NUCLEOTIDE SEQUENCE [LARGE SCALE GENOMIC DNA]</scope>
    <source>
        <strain evidence="1 2">ATCC BAA-344</strain>
    </source>
</reference>
<dbReference type="AlphaFoldDB" id="G8PDX4"/>
<name>G8PDX4_PEDCP</name>
<gene>
    <name evidence="1" type="ordered locus">PECL_1226</name>
</gene>
<evidence type="ECO:0000313" key="1">
    <source>
        <dbReference type="EMBL" id="AEV95459.1"/>
    </source>
</evidence>
<dbReference type="KEGG" id="pce:PECL_1226"/>